<organism evidence="2 3">
    <name type="scientific">Vulcanisaeta souniana JCM 11219</name>
    <dbReference type="NCBI Taxonomy" id="1293586"/>
    <lineage>
        <taxon>Archaea</taxon>
        <taxon>Thermoproteota</taxon>
        <taxon>Thermoprotei</taxon>
        <taxon>Thermoproteales</taxon>
        <taxon>Thermoproteaceae</taxon>
        <taxon>Vulcanisaeta</taxon>
    </lineage>
</organism>
<dbReference type="GeneID" id="76206371"/>
<proteinExistence type="predicted"/>
<evidence type="ECO:0000256" key="1">
    <source>
        <dbReference type="SAM" id="Phobius"/>
    </source>
</evidence>
<evidence type="ECO:0000313" key="2">
    <source>
        <dbReference type="EMBL" id="BDR91729.1"/>
    </source>
</evidence>
<name>A0ABM8BLL5_9CREN</name>
<dbReference type="Proteomes" id="UP001060771">
    <property type="component" value="Chromosome"/>
</dbReference>
<keyword evidence="1" id="KW-0812">Transmembrane</keyword>
<keyword evidence="3" id="KW-1185">Reference proteome</keyword>
<sequence>MGLRQKRGLGNKGLGELYVMVIMIIIIIITLTIMYSVLNGFSKYVTEKQQALENLMSTETSVSLSGFNTVGSNYVVSMKISGASPPNNAEAICKYIMGNTQYMQYCNYVISDGMIYVTVPGVLINKGAGNLVISIPTNIGLTLSINLYRGPIEVSVLVPSVIYLSSVSTVQAVVLLTNNSTGWVNATVITNVNGNTIINSTIIPPSSSAAVTIPISITNAGAITVPVTVLVNNYTETVSTIQINVQQPPLGTAITPPTQCQGQNMAFGYVGNATLNNLQVTTYPQGASNPYWGITAIQGSIAGAPNPIYTYAIEEFGAQSYYVITYYYDVSSRNIKVNDYPHVSVYLYPTQFNVNGTVFFLFVITQNNKAIIVYWTSNTGSPSPGSGVGNVAVNNLDTAIQSLFNVNRNNIINVEGGTILTDTWINYILTVSNYIQGNPKYQYVGFGIYLPNPYQYELLFYYNYAFQGVAYWDYVCIGR</sequence>
<accession>A0ABM8BLL5</accession>
<evidence type="ECO:0000313" key="3">
    <source>
        <dbReference type="Proteomes" id="UP001060771"/>
    </source>
</evidence>
<dbReference type="EMBL" id="AP026830">
    <property type="protein sequence ID" value="BDR91729.1"/>
    <property type="molecule type" value="Genomic_DNA"/>
</dbReference>
<gene>
    <name evidence="2" type="ORF">Vsou_08220</name>
</gene>
<keyword evidence="1" id="KW-1133">Transmembrane helix</keyword>
<dbReference type="RefSeq" id="WP_229709718.1">
    <property type="nucleotide sequence ID" value="NZ_AP026830.1"/>
</dbReference>
<reference evidence="3" key="1">
    <citation type="submission" date="2022-09" db="EMBL/GenBank/DDBJ databases">
        <title>Complete genome sequence of Vulcanisaeta souniana.</title>
        <authorList>
            <person name="Kato S."/>
            <person name="Itoh T."/>
            <person name="Ohkuma M."/>
        </authorList>
    </citation>
    <scope>NUCLEOTIDE SEQUENCE [LARGE SCALE GENOMIC DNA]</scope>
    <source>
        <strain evidence="3">JCM 11219</strain>
    </source>
</reference>
<feature type="transmembrane region" description="Helical" evidence="1">
    <location>
        <begin position="17"/>
        <end position="38"/>
    </location>
</feature>
<evidence type="ECO:0008006" key="4">
    <source>
        <dbReference type="Google" id="ProtNLM"/>
    </source>
</evidence>
<protein>
    <recommendedName>
        <fullName evidence="4">Flagellin</fullName>
    </recommendedName>
</protein>
<keyword evidence="1" id="KW-0472">Membrane</keyword>